<sequence>MRCASGVQDPTGYGLVHRRNLRRKNQRRYEYVKFYNFMKIILQMCAEYCQLNRLLEMGKCIDKNVDYPHEFQLCTKNVRTLTSDIVKNCTLKCRDACYDYFYDVQYEKIGNLDHTCIATDEWCKRSRIKLTIVFNKSRLTRFVYQPKFAVSITCFIEKTGTHTFFSSINMKRQLIPSYAIAIKKSELTLVTIQVDSMWKTTSYRIIN</sequence>
<dbReference type="EMBL" id="BGPR01010707">
    <property type="protein sequence ID" value="GBN47608.1"/>
    <property type="molecule type" value="Genomic_DNA"/>
</dbReference>
<reference evidence="1 2" key="1">
    <citation type="journal article" date="2019" name="Sci. Rep.">
        <title>Orb-weaving spider Araneus ventricosus genome elucidates the spidroin gene catalogue.</title>
        <authorList>
            <person name="Kono N."/>
            <person name="Nakamura H."/>
            <person name="Ohtoshi R."/>
            <person name="Moran D.A.P."/>
            <person name="Shinohara A."/>
            <person name="Yoshida Y."/>
            <person name="Fujiwara M."/>
            <person name="Mori M."/>
            <person name="Tomita M."/>
            <person name="Arakawa K."/>
        </authorList>
    </citation>
    <scope>NUCLEOTIDE SEQUENCE [LARGE SCALE GENOMIC DNA]</scope>
</reference>
<proteinExistence type="predicted"/>
<dbReference type="Proteomes" id="UP000499080">
    <property type="component" value="Unassembled WGS sequence"/>
</dbReference>
<evidence type="ECO:0000313" key="1">
    <source>
        <dbReference type="EMBL" id="GBN47608.1"/>
    </source>
</evidence>
<evidence type="ECO:0000313" key="2">
    <source>
        <dbReference type="Proteomes" id="UP000499080"/>
    </source>
</evidence>
<organism evidence="1 2">
    <name type="scientific">Araneus ventricosus</name>
    <name type="common">Orbweaver spider</name>
    <name type="synonym">Epeira ventricosa</name>
    <dbReference type="NCBI Taxonomy" id="182803"/>
    <lineage>
        <taxon>Eukaryota</taxon>
        <taxon>Metazoa</taxon>
        <taxon>Ecdysozoa</taxon>
        <taxon>Arthropoda</taxon>
        <taxon>Chelicerata</taxon>
        <taxon>Arachnida</taxon>
        <taxon>Araneae</taxon>
        <taxon>Araneomorphae</taxon>
        <taxon>Entelegynae</taxon>
        <taxon>Araneoidea</taxon>
        <taxon>Araneidae</taxon>
        <taxon>Araneus</taxon>
    </lineage>
</organism>
<accession>A0A4Y2P6R7</accession>
<gene>
    <name evidence="1" type="ORF">AVEN_262718_1</name>
</gene>
<dbReference type="AlphaFoldDB" id="A0A4Y2P6R7"/>
<protein>
    <submittedName>
        <fullName evidence="1">Uncharacterized protein</fullName>
    </submittedName>
</protein>
<name>A0A4Y2P6R7_ARAVE</name>
<comment type="caution">
    <text evidence="1">The sequence shown here is derived from an EMBL/GenBank/DDBJ whole genome shotgun (WGS) entry which is preliminary data.</text>
</comment>
<keyword evidence="2" id="KW-1185">Reference proteome</keyword>